<evidence type="ECO:0000313" key="2">
    <source>
        <dbReference type="Proteomes" id="UP001164459"/>
    </source>
</evidence>
<proteinExistence type="predicted"/>
<sequence>MLHCILCGAPFTSFIEEPTEGEHHETMVCAKHPDETLLEPGKRELWGGEDLETSPALFSGREVWIVEAWQWLGFGFYALLSDGDLLMIVCWGSSDVCVVRVPRSERALERPVGLPSCRGEPLATAIREGWTLSAVRRFGAEHVVVEFPGKGEFAFNSWMESWGSLGDGRYFIYETWLSDSDDPQVPASEMRAWPR</sequence>
<accession>A0ABY7HG69</accession>
<protein>
    <recommendedName>
        <fullName evidence="3">DUF4178 domain-containing protein</fullName>
    </recommendedName>
</protein>
<evidence type="ECO:0008006" key="3">
    <source>
        <dbReference type="Google" id="ProtNLM"/>
    </source>
</evidence>
<name>A0ABY7HG69_9BACT</name>
<evidence type="ECO:0000313" key="1">
    <source>
        <dbReference type="EMBL" id="WAS97984.1"/>
    </source>
</evidence>
<organism evidence="1 2">
    <name type="scientific">Nannocystis punicea</name>
    <dbReference type="NCBI Taxonomy" id="2995304"/>
    <lineage>
        <taxon>Bacteria</taxon>
        <taxon>Pseudomonadati</taxon>
        <taxon>Myxococcota</taxon>
        <taxon>Polyangia</taxon>
        <taxon>Nannocystales</taxon>
        <taxon>Nannocystaceae</taxon>
        <taxon>Nannocystis</taxon>
    </lineage>
</organism>
<dbReference type="RefSeq" id="WP_269040350.1">
    <property type="nucleotide sequence ID" value="NZ_CP114040.1"/>
</dbReference>
<gene>
    <name evidence="1" type="ORF">O0S08_17730</name>
</gene>
<dbReference type="Proteomes" id="UP001164459">
    <property type="component" value="Chromosome"/>
</dbReference>
<keyword evidence="2" id="KW-1185">Reference proteome</keyword>
<reference evidence="1" key="1">
    <citation type="submission" date="2022-11" db="EMBL/GenBank/DDBJ databases">
        <title>Minimal conservation of predation-associated metabolite biosynthetic gene clusters underscores biosynthetic potential of Myxococcota including descriptions for ten novel species: Archangium lansinium sp. nov., Myxococcus landrumus sp. nov., Nannocystis bai.</title>
        <authorList>
            <person name="Ahearne A."/>
            <person name="Stevens C."/>
            <person name="Dowd S."/>
        </authorList>
    </citation>
    <scope>NUCLEOTIDE SEQUENCE</scope>
    <source>
        <strain evidence="1">Fl3</strain>
    </source>
</reference>
<dbReference type="EMBL" id="CP114040">
    <property type="protein sequence ID" value="WAS97984.1"/>
    <property type="molecule type" value="Genomic_DNA"/>
</dbReference>